<name>A0A699SAX6_TANCI</name>
<dbReference type="EMBL" id="BKCJ011150733">
    <property type="protein sequence ID" value="GFC94779.1"/>
    <property type="molecule type" value="Genomic_DNA"/>
</dbReference>
<accession>A0A699SAX6</accession>
<comment type="caution">
    <text evidence="1">The sequence shown here is derived from an EMBL/GenBank/DDBJ whole genome shotgun (WGS) entry which is preliminary data.</text>
</comment>
<evidence type="ECO:0000313" key="1">
    <source>
        <dbReference type="EMBL" id="GFC94779.1"/>
    </source>
</evidence>
<reference evidence="1" key="1">
    <citation type="journal article" date="2019" name="Sci. Rep.">
        <title>Draft genome of Tanacetum cinerariifolium, the natural source of mosquito coil.</title>
        <authorList>
            <person name="Yamashiro T."/>
            <person name="Shiraishi A."/>
            <person name="Satake H."/>
            <person name="Nakayama K."/>
        </authorList>
    </citation>
    <scope>NUCLEOTIDE SEQUENCE</scope>
</reference>
<proteinExistence type="predicted"/>
<protein>
    <submittedName>
        <fullName evidence="1">Uncharacterized protein</fullName>
    </submittedName>
</protein>
<dbReference type="AlphaFoldDB" id="A0A699SAX6"/>
<organism evidence="1">
    <name type="scientific">Tanacetum cinerariifolium</name>
    <name type="common">Dalmatian daisy</name>
    <name type="synonym">Chrysanthemum cinerariifolium</name>
    <dbReference type="NCBI Taxonomy" id="118510"/>
    <lineage>
        <taxon>Eukaryota</taxon>
        <taxon>Viridiplantae</taxon>
        <taxon>Streptophyta</taxon>
        <taxon>Embryophyta</taxon>
        <taxon>Tracheophyta</taxon>
        <taxon>Spermatophyta</taxon>
        <taxon>Magnoliopsida</taxon>
        <taxon>eudicotyledons</taxon>
        <taxon>Gunneridae</taxon>
        <taxon>Pentapetalae</taxon>
        <taxon>asterids</taxon>
        <taxon>campanulids</taxon>
        <taxon>Asterales</taxon>
        <taxon>Asteraceae</taxon>
        <taxon>Asteroideae</taxon>
        <taxon>Anthemideae</taxon>
        <taxon>Anthemidinae</taxon>
        <taxon>Tanacetum</taxon>
    </lineage>
</organism>
<sequence>MKTGSSDGLQPKQVDLSCVHALNEPHLHETHIVPKCGLIVPVFQKGDDPIDAINHMLSFFTAVVTSRYPTINKQLRNSST</sequence>
<gene>
    <name evidence="1" type="ORF">Tci_866749</name>
</gene>